<sequence length="93" mass="10609">MAPMPDLTPEEERILVRDITVAAEAQSKEGDTFLPYHEQVRLVMIVAFEWSSKVVLMMEVNFVIVKDECTGARALPYFLGHYNPLLDNNILEV</sequence>
<proteinExistence type="predicted"/>
<dbReference type="OrthoDB" id="426361at2759"/>
<dbReference type="AlphaFoldDB" id="A0A835PPW3"/>
<protein>
    <submittedName>
        <fullName evidence="1">Uncharacterized protein</fullName>
    </submittedName>
</protein>
<reference evidence="1 2" key="1">
    <citation type="journal article" date="2020" name="Nat. Food">
        <title>A phased Vanilla planifolia genome enables genetic improvement of flavour and production.</title>
        <authorList>
            <person name="Hasing T."/>
            <person name="Tang H."/>
            <person name="Brym M."/>
            <person name="Khazi F."/>
            <person name="Huang T."/>
            <person name="Chambers A.H."/>
        </authorList>
    </citation>
    <scope>NUCLEOTIDE SEQUENCE [LARGE SCALE GENOMIC DNA]</scope>
    <source>
        <tissue evidence="1">Leaf</tissue>
    </source>
</reference>
<evidence type="ECO:0000313" key="2">
    <source>
        <dbReference type="Proteomes" id="UP000636800"/>
    </source>
</evidence>
<accession>A0A835PPW3</accession>
<comment type="caution">
    <text evidence="1">The sequence shown here is derived from an EMBL/GenBank/DDBJ whole genome shotgun (WGS) entry which is preliminary data.</text>
</comment>
<name>A0A835PPW3_VANPL</name>
<dbReference type="EMBL" id="JADCNL010000012">
    <property type="protein sequence ID" value="KAG0458031.1"/>
    <property type="molecule type" value="Genomic_DNA"/>
</dbReference>
<keyword evidence="2" id="KW-1185">Reference proteome</keyword>
<gene>
    <name evidence="1" type="ORF">HPP92_023188</name>
</gene>
<evidence type="ECO:0000313" key="1">
    <source>
        <dbReference type="EMBL" id="KAG0458031.1"/>
    </source>
</evidence>
<dbReference type="Proteomes" id="UP000636800">
    <property type="component" value="Chromosome 12"/>
</dbReference>
<organism evidence="1 2">
    <name type="scientific">Vanilla planifolia</name>
    <name type="common">Vanilla</name>
    <dbReference type="NCBI Taxonomy" id="51239"/>
    <lineage>
        <taxon>Eukaryota</taxon>
        <taxon>Viridiplantae</taxon>
        <taxon>Streptophyta</taxon>
        <taxon>Embryophyta</taxon>
        <taxon>Tracheophyta</taxon>
        <taxon>Spermatophyta</taxon>
        <taxon>Magnoliopsida</taxon>
        <taxon>Liliopsida</taxon>
        <taxon>Asparagales</taxon>
        <taxon>Orchidaceae</taxon>
        <taxon>Vanilloideae</taxon>
        <taxon>Vanilleae</taxon>
        <taxon>Vanilla</taxon>
    </lineage>
</organism>